<reference evidence="2 3" key="1">
    <citation type="submission" date="2013-01" db="EMBL/GenBank/DDBJ databases">
        <title>The Genome Sequence of Clostridium bolteae 90B8.</title>
        <authorList>
            <consortium name="The Broad Institute Genome Sequencing Platform"/>
            <person name="Earl A."/>
            <person name="Ward D."/>
            <person name="Feldgarden M."/>
            <person name="Gevers D."/>
            <person name="Courvalin P."/>
            <person name="Lambert T."/>
            <person name="Walker B."/>
            <person name="Young S.K."/>
            <person name="Zeng Q."/>
            <person name="Gargeya S."/>
            <person name="Fitzgerald M."/>
            <person name="Haas B."/>
            <person name="Abouelleil A."/>
            <person name="Alvarado L."/>
            <person name="Arachchi H.M."/>
            <person name="Berlin A.M."/>
            <person name="Chapman S.B."/>
            <person name="Dewar J."/>
            <person name="Goldberg J."/>
            <person name="Griggs A."/>
            <person name="Gujja S."/>
            <person name="Hansen M."/>
            <person name="Howarth C."/>
            <person name="Imamovic A."/>
            <person name="Larimer J."/>
            <person name="McCowan C."/>
            <person name="Murphy C."/>
            <person name="Neiman D."/>
            <person name="Pearson M."/>
            <person name="Priest M."/>
            <person name="Roberts A."/>
            <person name="Saif S."/>
            <person name="Shea T."/>
            <person name="Sisk P."/>
            <person name="Sykes S."/>
            <person name="Wortman J."/>
            <person name="Nusbaum C."/>
            <person name="Birren B."/>
        </authorList>
    </citation>
    <scope>NUCLEOTIDE SEQUENCE [LARGE SCALE GENOMIC DNA]</scope>
    <source>
        <strain evidence="2 3">90B8</strain>
    </source>
</reference>
<dbReference type="EMBL" id="AGYG01000036">
    <property type="protein sequence ID" value="ENZ31564.1"/>
    <property type="molecule type" value="Genomic_DNA"/>
</dbReference>
<keyword evidence="1" id="KW-1133">Transmembrane helix</keyword>
<accession>R0AFK8</accession>
<comment type="caution">
    <text evidence="2">The sequence shown here is derived from an EMBL/GenBank/DDBJ whole genome shotgun (WGS) entry which is preliminary data.</text>
</comment>
<protein>
    <submittedName>
        <fullName evidence="2">Uncharacterized protein</fullName>
    </submittedName>
</protein>
<evidence type="ECO:0000313" key="2">
    <source>
        <dbReference type="EMBL" id="ENZ31564.1"/>
    </source>
</evidence>
<evidence type="ECO:0000256" key="1">
    <source>
        <dbReference type="SAM" id="Phobius"/>
    </source>
</evidence>
<dbReference type="Proteomes" id="UP000013041">
    <property type="component" value="Unassembled WGS sequence"/>
</dbReference>
<feature type="transmembrane region" description="Helical" evidence="1">
    <location>
        <begin position="7"/>
        <end position="30"/>
    </location>
</feature>
<sequence>MKLKVISCLLAMIIFAAVIYLRLNILAYFLKTI</sequence>
<dbReference type="AlphaFoldDB" id="R0AFK8"/>
<keyword evidence="1" id="KW-0472">Membrane</keyword>
<gene>
    <name evidence="2" type="ORF">HMPREF1097_05624</name>
</gene>
<evidence type="ECO:0000313" key="3">
    <source>
        <dbReference type="Proteomes" id="UP000013041"/>
    </source>
</evidence>
<proteinExistence type="predicted"/>
<keyword evidence="1" id="KW-0812">Transmembrane</keyword>
<name>R0AFK8_9FIRM</name>
<dbReference type="HOGENOM" id="CLU_3381261_0_0_9"/>
<organism evidence="2 3">
    <name type="scientific">Enterocloster bolteae 90B8</name>
    <dbReference type="NCBI Taxonomy" id="997897"/>
    <lineage>
        <taxon>Bacteria</taxon>
        <taxon>Bacillati</taxon>
        <taxon>Bacillota</taxon>
        <taxon>Clostridia</taxon>
        <taxon>Lachnospirales</taxon>
        <taxon>Lachnospiraceae</taxon>
        <taxon>Enterocloster</taxon>
    </lineage>
</organism>